<evidence type="ECO:0000256" key="19">
    <source>
        <dbReference type="RuleBase" id="RU362081"/>
    </source>
</evidence>
<keyword evidence="11" id="KW-0187">Copper transport</keyword>
<reference evidence="21" key="1">
    <citation type="journal article" date="2023" name="Mol. Biol. Evol.">
        <title>Third-Generation Sequencing Reveals the Adaptive Role of the Epigenome in Three Deep-Sea Polychaetes.</title>
        <authorList>
            <person name="Perez M."/>
            <person name="Aroh O."/>
            <person name="Sun Y."/>
            <person name="Lan Y."/>
            <person name="Juniper S.K."/>
            <person name="Young C.R."/>
            <person name="Angers B."/>
            <person name="Qian P.Y."/>
        </authorList>
    </citation>
    <scope>NUCLEOTIDE SEQUENCE</scope>
    <source>
        <strain evidence="21">P08H-3</strain>
    </source>
</reference>
<dbReference type="GO" id="GO:0043682">
    <property type="term" value="F:P-type divalent copper transporter activity"/>
    <property type="evidence" value="ECO:0007669"/>
    <property type="project" value="TreeGrafter"/>
</dbReference>
<keyword evidence="10 19" id="KW-0547">Nucleotide-binding</keyword>
<dbReference type="FunFam" id="3.40.50.1000:FF:000144">
    <property type="entry name" value="copper-transporting ATPase 1 isoform X2"/>
    <property type="match status" value="1"/>
</dbReference>
<dbReference type="Pfam" id="PF00122">
    <property type="entry name" value="E1-E2_ATPase"/>
    <property type="match status" value="1"/>
</dbReference>
<dbReference type="GO" id="GO:0016887">
    <property type="term" value="F:ATP hydrolysis activity"/>
    <property type="evidence" value="ECO:0007669"/>
    <property type="project" value="InterPro"/>
</dbReference>
<keyword evidence="12 19" id="KW-0067">ATP-binding</keyword>
<gene>
    <name evidence="21" type="ORF">LSH36_793g00012</name>
</gene>
<dbReference type="FunFam" id="2.70.150.10:FF:000002">
    <property type="entry name" value="Copper-transporting ATPase 1, putative"/>
    <property type="match status" value="1"/>
</dbReference>
<dbReference type="GO" id="GO:0140581">
    <property type="term" value="F:P-type monovalent copper transporter activity"/>
    <property type="evidence" value="ECO:0007669"/>
    <property type="project" value="UniProtKB-EC"/>
</dbReference>
<dbReference type="GO" id="GO:0005507">
    <property type="term" value="F:copper ion binding"/>
    <property type="evidence" value="ECO:0007669"/>
    <property type="project" value="TreeGrafter"/>
</dbReference>
<comment type="similarity">
    <text evidence="3 19">Belongs to the cation transport ATPase (P-type) (TC 3.A.3) family. Type IB subfamily.</text>
</comment>
<dbReference type="PROSITE" id="PS50846">
    <property type="entry name" value="HMA_2"/>
    <property type="match status" value="2"/>
</dbReference>
<dbReference type="InterPro" id="IPR001757">
    <property type="entry name" value="P_typ_ATPase"/>
</dbReference>
<dbReference type="Gene3D" id="3.30.70.100">
    <property type="match status" value="2"/>
</dbReference>
<dbReference type="SUPFAM" id="SSF81653">
    <property type="entry name" value="Calcium ATPase, transduction domain A"/>
    <property type="match status" value="1"/>
</dbReference>
<dbReference type="InterPro" id="IPR006121">
    <property type="entry name" value="HMA_dom"/>
</dbReference>
<keyword evidence="14" id="KW-1278">Translocase</keyword>
<evidence type="ECO:0000256" key="17">
    <source>
        <dbReference type="ARBA" id="ARBA00023065"/>
    </source>
</evidence>
<evidence type="ECO:0000256" key="5">
    <source>
        <dbReference type="ARBA" id="ARBA00022448"/>
    </source>
</evidence>
<evidence type="ECO:0000256" key="11">
    <source>
        <dbReference type="ARBA" id="ARBA00022796"/>
    </source>
</evidence>
<keyword evidence="18 19" id="KW-0472">Membrane</keyword>
<feature type="transmembrane region" description="Helical" evidence="19">
    <location>
        <begin position="327"/>
        <end position="350"/>
    </location>
</feature>
<dbReference type="PROSITE" id="PS01047">
    <property type="entry name" value="HMA_1"/>
    <property type="match status" value="1"/>
</dbReference>
<keyword evidence="15 19" id="KW-1133">Transmembrane helix</keyword>
<evidence type="ECO:0000256" key="12">
    <source>
        <dbReference type="ARBA" id="ARBA00022840"/>
    </source>
</evidence>
<evidence type="ECO:0000259" key="20">
    <source>
        <dbReference type="PROSITE" id="PS50846"/>
    </source>
</evidence>
<keyword evidence="16" id="KW-0186">Copper</keyword>
<dbReference type="Gene3D" id="2.70.150.10">
    <property type="entry name" value="Calcium-transporting ATPase, cytoplasmic transduction domain A"/>
    <property type="match status" value="1"/>
</dbReference>
<keyword evidence="7" id="KW-0597">Phosphoprotein</keyword>
<evidence type="ECO:0000313" key="21">
    <source>
        <dbReference type="EMBL" id="KAK2144001.1"/>
    </source>
</evidence>
<dbReference type="InterPro" id="IPR036163">
    <property type="entry name" value="HMA_dom_sf"/>
</dbReference>
<dbReference type="SUPFAM" id="SSF55008">
    <property type="entry name" value="HMA, heavy metal-associated domain"/>
    <property type="match status" value="2"/>
</dbReference>
<proteinExistence type="inferred from homology"/>
<keyword evidence="8 19" id="KW-0812">Transmembrane</keyword>
<evidence type="ECO:0000256" key="16">
    <source>
        <dbReference type="ARBA" id="ARBA00023008"/>
    </source>
</evidence>
<dbReference type="InterPro" id="IPR044492">
    <property type="entry name" value="P_typ_ATPase_HD_dom"/>
</dbReference>
<dbReference type="Pfam" id="PF00403">
    <property type="entry name" value="HMA"/>
    <property type="match status" value="2"/>
</dbReference>
<dbReference type="Gene3D" id="3.40.1110.10">
    <property type="entry name" value="Calcium-transporting ATPase, cytoplasmic domain N"/>
    <property type="match status" value="1"/>
</dbReference>
<evidence type="ECO:0000256" key="15">
    <source>
        <dbReference type="ARBA" id="ARBA00022989"/>
    </source>
</evidence>
<evidence type="ECO:0000256" key="4">
    <source>
        <dbReference type="ARBA" id="ARBA00012517"/>
    </source>
</evidence>
<dbReference type="GO" id="GO:0005886">
    <property type="term" value="C:plasma membrane"/>
    <property type="evidence" value="ECO:0007669"/>
    <property type="project" value="UniProtKB-SubCell"/>
</dbReference>
<evidence type="ECO:0000256" key="1">
    <source>
        <dbReference type="ARBA" id="ARBA00004166"/>
    </source>
</evidence>
<dbReference type="InterPro" id="IPR023298">
    <property type="entry name" value="ATPase_P-typ_TM_dom_sf"/>
</dbReference>
<evidence type="ECO:0000256" key="10">
    <source>
        <dbReference type="ARBA" id="ARBA00022741"/>
    </source>
</evidence>
<dbReference type="InterPro" id="IPR059000">
    <property type="entry name" value="ATPase_P-type_domA"/>
</dbReference>
<dbReference type="Pfam" id="PF00702">
    <property type="entry name" value="Hydrolase"/>
    <property type="match status" value="1"/>
</dbReference>
<dbReference type="InterPro" id="IPR023214">
    <property type="entry name" value="HAD_sf"/>
</dbReference>
<dbReference type="FunFam" id="3.30.70.100:FF:000005">
    <property type="entry name" value="Copper-exporting P-type ATPase A"/>
    <property type="match status" value="1"/>
</dbReference>
<keyword evidence="9 19" id="KW-0479">Metal-binding</keyword>
<evidence type="ECO:0000313" key="22">
    <source>
        <dbReference type="Proteomes" id="UP001208570"/>
    </source>
</evidence>
<dbReference type="Proteomes" id="UP001208570">
    <property type="component" value="Unassembled WGS sequence"/>
</dbReference>
<dbReference type="FunFam" id="3.30.70.100:FF:000001">
    <property type="entry name" value="ATPase copper transporting beta"/>
    <property type="match status" value="1"/>
</dbReference>
<evidence type="ECO:0000256" key="9">
    <source>
        <dbReference type="ARBA" id="ARBA00022723"/>
    </source>
</evidence>
<comment type="subcellular location">
    <subcellularLocation>
        <location evidence="2">Cell membrane</location>
        <topology evidence="2">Multi-pass membrane protein</topology>
    </subcellularLocation>
    <subcellularLocation>
        <location evidence="1">Golgi apparatus</location>
        <location evidence="1">trans-Golgi network membrane</location>
        <topology evidence="1">Multi-pass membrane protein</topology>
    </subcellularLocation>
    <subcellularLocation>
        <location evidence="19">Membrane</location>
    </subcellularLocation>
</comment>
<dbReference type="SFLD" id="SFLDF00027">
    <property type="entry name" value="p-type_atpase"/>
    <property type="match status" value="1"/>
</dbReference>
<dbReference type="NCBIfam" id="TIGR01494">
    <property type="entry name" value="ATPase_P-type"/>
    <property type="match status" value="1"/>
</dbReference>
<evidence type="ECO:0000256" key="3">
    <source>
        <dbReference type="ARBA" id="ARBA00006024"/>
    </source>
</evidence>
<dbReference type="CDD" id="cd00371">
    <property type="entry name" value="HMA"/>
    <property type="match status" value="2"/>
</dbReference>
<evidence type="ECO:0000256" key="2">
    <source>
        <dbReference type="ARBA" id="ARBA00004651"/>
    </source>
</evidence>
<evidence type="ECO:0000256" key="18">
    <source>
        <dbReference type="ARBA" id="ARBA00023136"/>
    </source>
</evidence>
<feature type="domain" description="HMA" evidence="20">
    <location>
        <begin position="85"/>
        <end position="151"/>
    </location>
</feature>
<dbReference type="SFLD" id="SFLDG00002">
    <property type="entry name" value="C1.7:_P-type_atpase_like"/>
    <property type="match status" value="1"/>
</dbReference>
<dbReference type="SUPFAM" id="SSF81665">
    <property type="entry name" value="Calcium ATPase, transmembrane domain M"/>
    <property type="match status" value="1"/>
</dbReference>
<dbReference type="PROSITE" id="PS00154">
    <property type="entry name" value="ATPASE_E1_E2"/>
    <property type="match status" value="1"/>
</dbReference>
<feature type="transmembrane region" description="Helical" evidence="19">
    <location>
        <begin position="295"/>
        <end position="321"/>
    </location>
</feature>
<keyword evidence="6" id="KW-1003">Cell membrane</keyword>
<keyword evidence="17" id="KW-0406">Ion transport</keyword>
<feature type="transmembrane region" description="Helical" evidence="19">
    <location>
        <begin position="643"/>
        <end position="665"/>
    </location>
</feature>
<name>A0AAD9IZS7_9ANNE</name>
<dbReference type="PANTHER" id="PTHR43520">
    <property type="entry name" value="ATP7, ISOFORM B"/>
    <property type="match status" value="1"/>
</dbReference>
<evidence type="ECO:0000256" key="8">
    <source>
        <dbReference type="ARBA" id="ARBA00022692"/>
    </source>
</evidence>
<dbReference type="InterPro" id="IPR027256">
    <property type="entry name" value="P-typ_ATPase_IB"/>
</dbReference>
<dbReference type="PANTHER" id="PTHR43520:SF8">
    <property type="entry name" value="P-TYPE CU(+) TRANSPORTER"/>
    <property type="match status" value="1"/>
</dbReference>
<dbReference type="SUPFAM" id="SSF56784">
    <property type="entry name" value="HAD-like"/>
    <property type="match status" value="1"/>
</dbReference>
<dbReference type="EMBL" id="JAODUP010000793">
    <property type="protein sequence ID" value="KAK2144001.1"/>
    <property type="molecule type" value="Genomic_DNA"/>
</dbReference>
<keyword evidence="13" id="KW-0460">Magnesium</keyword>
<dbReference type="InterPro" id="IPR023299">
    <property type="entry name" value="ATPase_P-typ_cyto_dom_N"/>
</dbReference>
<keyword evidence="22" id="KW-1185">Reference proteome</keyword>
<dbReference type="GO" id="GO:0055070">
    <property type="term" value="P:copper ion homeostasis"/>
    <property type="evidence" value="ECO:0007669"/>
    <property type="project" value="TreeGrafter"/>
</dbReference>
<dbReference type="NCBIfam" id="TIGR01511">
    <property type="entry name" value="ATPase-IB1_Cu"/>
    <property type="match status" value="1"/>
</dbReference>
<dbReference type="EC" id="7.2.2.8" evidence="4"/>
<evidence type="ECO:0000256" key="6">
    <source>
        <dbReference type="ARBA" id="ARBA00022475"/>
    </source>
</evidence>
<keyword evidence="5" id="KW-0813">Transport</keyword>
<dbReference type="InterPro" id="IPR036412">
    <property type="entry name" value="HAD-like_sf"/>
</dbReference>
<accession>A0AAD9IZS7</accession>
<comment type="caution">
    <text evidence="21">The sequence shown here is derived from an EMBL/GenBank/DDBJ whole genome shotgun (WGS) entry which is preliminary data.</text>
</comment>
<dbReference type="PRINTS" id="PR00119">
    <property type="entry name" value="CATATPASE"/>
</dbReference>
<dbReference type="InterPro" id="IPR008250">
    <property type="entry name" value="ATPase_P-typ_transduc_dom_A_sf"/>
</dbReference>
<evidence type="ECO:0000256" key="13">
    <source>
        <dbReference type="ARBA" id="ARBA00022842"/>
    </source>
</evidence>
<dbReference type="Gene3D" id="3.40.50.1000">
    <property type="entry name" value="HAD superfamily/HAD-like"/>
    <property type="match status" value="1"/>
</dbReference>
<dbReference type="CDD" id="cd02094">
    <property type="entry name" value="P-type_ATPase_Cu-like"/>
    <property type="match status" value="1"/>
</dbReference>
<protein>
    <recommendedName>
        <fullName evidence="4">P-type Cu(+) transporter</fullName>
        <ecNumber evidence="4">7.2.2.8</ecNumber>
    </recommendedName>
</protein>
<sequence length="701" mass="75082">MNPVQKQEKSLQHKLNIPIKGMSCASCAITIEKALTNQKGVKQANVNFAAQKAVVVYNAYLTNTEELYQCVKDVGYEVIHVTRKLTVELDIEGMKTAQAASDIAYVLKSIEGVEHSEVSFFQAHAVITYDVQRISIRAIIKNISSIGYEAILKTGNYLEVISKGKAAQTIKKLMNLSAKTATIEIDGKEHVLPVAEVLVGDIVIIKPGEKIPVDGEVVKGHSSVDESMLTGESIPVEKIPGDKVSSATLNKAGSLRICAERVGSDTAFAQIIKLVEEAQGTKAPIARVADTVSGYFTWMVIGAAIVAVITWVLVLALFSVAIPTTPFLFILGIVITILIIACPCALGLATPVSIMVAMGRGAEDGILIKKAAALEELRNMTCVVFDKTGTLTEGKPHVTDIITLSSYSNEELLSLTASAEKNSEHPLGEAIVEEATQQNIALYAPEQFLAIPGKGIEMYWKKSKVHIGNQTLMKDINVDFSAAESYVQDLAHAGKTPVFIAKNFTLIGIIAVADVLKPGSSKVVQSLQHMGLKVLMITGDHQKTAEAIAHITGIDTVLAEILPGDKANEIKKLQIKGYRVVMVGDGINDAPALTQADIGIAIGAGTDVAIEAADIILMRNDPQDVTKARLLSEATMRNIRQNLIWAFGYNTIGVPVAGGLLYPFWGVLLSPIWAAAAMAFSSVSVVGNALRLKHTTLKSIT</sequence>
<dbReference type="AlphaFoldDB" id="A0AAD9IZS7"/>
<dbReference type="GO" id="GO:0005802">
    <property type="term" value="C:trans-Golgi network"/>
    <property type="evidence" value="ECO:0007669"/>
    <property type="project" value="UniProtKB-ARBA"/>
</dbReference>
<organism evidence="21 22">
    <name type="scientific">Paralvinella palmiformis</name>
    <dbReference type="NCBI Taxonomy" id="53620"/>
    <lineage>
        <taxon>Eukaryota</taxon>
        <taxon>Metazoa</taxon>
        <taxon>Spiralia</taxon>
        <taxon>Lophotrochozoa</taxon>
        <taxon>Annelida</taxon>
        <taxon>Polychaeta</taxon>
        <taxon>Sedentaria</taxon>
        <taxon>Canalipalpata</taxon>
        <taxon>Terebellida</taxon>
        <taxon>Terebelliformia</taxon>
        <taxon>Alvinellidae</taxon>
        <taxon>Paralvinella</taxon>
    </lineage>
</organism>
<feature type="domain" description="HMA" evidence="20">
    <location>
        <begin position="13"/>
        <end position="79"/>
    </location>
</feature>
<dbReference type="NCBIfam" id="TIGR01525">
    <property type="entry name" value="ATPase-IB_hvy"/>
    <property type="match status" value="1"/>
</dbReference>
<feature type="transmembrane region" description="Helical" evidence="19">
    <location>
        <begin position="671"/>
        <end position="690"/>
    </location>
</feature>
<dbReference type="SFLD" id="SFLDS00003">
    <property type="entry name" value="Haloacid_Dehalogenase"/>
    <property type="match status" value="1"/>
</dbReference>
<evidence type="ECO:0000256" key="7">
    <source>
        <dbReference type="ARBA" id="ARBA00022553"/>
    </source>
</evidence>
<dbReference type="GO" id="GO:0005524">
    <property type="term" value="F:ATP binding"/>
    <property type="evidence" value="ECO:0007669"/>
    <property type="project" value="UniProtKB-UniRule"/>
</dbReference>
<dbReference type="InterPro" id="IPR018303">
    <property type="entry name" value="ATPase_P-typ_P_site"/>
</dbReference>
<dbReference type="InterPro" id="IPR017969">
    <property type="entry name" value="Heavy-metal-associated_CS"/>
</dbReference>
<evidence type="ECO:0000256" key="14">
    <source>
        <dbReference type="ARBA" id="ARBA00022967"/>
    </source>
</evidence>